<dbReference type="InterPro" id="IPR000792">
    <property type="entry name" value="Tscrpt_reg_LuxR_C"/>
</dbReference>
<dbReference type="CDD" id="cd06170">
    <property type="entry name" value="LuxR_C_like"/>
    <property type="match status" value="1"/>
</dbReference>
<evidence type="ECO:0000313" key="7">
    <source>
        <dbReference type="EMBL" id="AXC13688.1"/>
    </source>
</evidence>
<comment type="caution">
    <text evidence="4">Lacks conserved residue(s) required for the propagation of feature annotation.</text>
</comment>
<evidence type="ECO:0000259" key="6">
    <source>
        <dbReference type="PROSITE" id="PS50110"/>
    </source>
</evidence>
<dbReference type="GO" id="GO:0003677">
    <property type="term" value="F:DNA binding"/>
    <property type="evidence" value="ECO:0007669"/>
    <property type="project" value="UniProtKB-KW"/>
</dbReference>
<dbReference type="KEGG" id="abas:ACPOL_4415"/>
<dbReference type="SMART" id="SM00421">
    <property type="entry name" value="HTH_LUXR"/>
    <property type="match status" value="1"/>
</dbReference>
<dbReference type="PROSITE" id="PS00622">
    <property type="entry name" value="HTH_LUXR_1"/>
    <property type="match status" value="1"/>
</dbReference>
<dbReference type="RefSeq" id="WP_114208621.1">
    <property type="nucleotide sequence ID" value="NZ_CP030840.1"/>
</dbReference>
<keyword evidence="2" id="KW-0238">DNA-binding</keyword>
<dbReference type="Pfam" id="PF00196">
    <property type="entry name" value="GerE"/>
    <property type="match status" value="1"/>
</dbReference>
<reference evidence="7 8" key="1">
    <citation type="journal article" date="2018" name="Front. Microbiol.">
        <title>Hydrolytic Capabilities as a Key to Environmental Success: Chitinolytic and Cellulolytic Acidobacteria From Acidic Sub-arctic Soils and Boreal Peatlands.</title>
        <authorList>
            <person name="Belova S.E."/>
            <person name="Ravin N.V."/>
            <person name="Pankratov T.A."/>
            <person name="Rakitin A.L."/>
            <person name="Ivanova A.A."/>
            <person name="Beletsky A.V."/>
            <person name="Mardanov A.V."/>
            <person name="Sinninghe Damste J.S."/>
            <person name="Dedysh S.N."/>
        </authorList>
    </citation>
    <scope>NUCLEOTIDE SEQUENCE [LARGE SCALE GENOMIC DNA]</scope>
    <source>
        <strain evidence="7 8">SBC82</strain>
    </source>
</reference>
<dbReference type="AlphaFoldDB" id="A0A2Z5G3K4"/>
<evidence type="ECO:0000256" key="4">
    <source>
        <dbReference type="PROSITE-ProRule" id="PRU00169"/>
    </source>
</evidence>
<evidence type="ECO:0000256" key="3">
    <source>
        <dbReference type="ARBA" id="ARBA00023163"/>
    </source>
</evidence>
<evidence type="ECO:0000256" key="1">
    <source>
        <dbReference type="ARBA" id="ARBA00023015"/>
    </source>
</evidence>
<protein>
    <submittedName>
        <fullName evidence="7">Two component transcriptional regulator, LuxR family</fullName>
    </submittedName>
</protein>
<dbReference type="Gene3D" id="3.40.50.2300">
    <property type="match status" value="1"/>
</dbReference>
<dbReference type="InterPro" id="IPR039420">
    <property type="entry name" value="WalR-like"/>
</dbReference>
<keyword evidence="3" id="KW-0804">Transcription</keyword>
<dbReference type="GO" id="GO:0000160">
    <property type="term" value="P:phosphorelay signal transduction system"/>
    <property type="evidence" value="ECO:0007669"/>
    <property type="project" value="InterPro"/>
</dbReference>
<dbReference type="InterPro" id="IPR036388">
    <property type="entry name" value="WH-like_DNA-bd_sf"/>
</dbReference>
<keyword evidence="1" id="KW-0805">Transcription regulation</keyword>
<dbReference type="PRINTS" id="PR00038">
    <property type="entry name" value="HTHLUXR"/>
</dbReference>
<dbReference type="InterPro" id="IPR016032">
    <property type="entry name" value="Sig_transdc_resp-reg_C-effctor"/>
</dbReference>
<name>A0A2Z5G3K4_9BACT</name>
<dbReference type="PROSITE" id="PS50110">
    <property type="entry name" value="RESPONSE_REGULATORY"/>
    <property type="match status" value="1"/>
</dbReference>
<dbReference type="GO" id="GO:0006355">
    <property type="term" value="P:regulation of DNA-templated transcription"/>
    <property type="evidence" value="ECO:0007669"/>
    <property type="project" value="InterPro"/>
</dbReference>
<dbReference type="OrthoDB" id="7053960at2"/>
<dbReference type="SUPFAM" id="SSF52172">
    <property type="entry name" value="CheY-like"/>
    <property type="match status" value="1"/>
</dbReference>
<accession>A0A2Z5G3K4</accession>
<dbReference type="SUPFAM" id="SSF46894">
    <property type="entry name" value="C-terminal effector domain of the bipartite response regulators"/>
    <property type="match status" value="1"/>
</dbReference>
<dbReference type="Proteomes" id="UP000253606">
    <property type="component" value="Chromosome"/>
</dbReference>
<sequence>MPSKLSGVEMLPNIKSDSGPHARALIVDRDSMSSQLLADALVRGRKYDASAILSSDLSRTIDQGGIELVVIGADVKCNSGSGLDLAQLVGQTHPGTGIVILLNQPSRTSVITAFRSGARGVFSRQQTMTEFLECVDFVRRGYIWAGRAESSVLLAALRNIPGPTLFSDAGVQSLTVRELEVVQKAAQGKTNRVIALELGLSEHTVKNYLFRAFDKVGVSSRVELLFCLTVKGHTFSKSGGNGVENAGVRLGGREVQTLATPHLPLANGC</sequence>
<organism evidence="7 8">
    <name type="scientific">Acidisarcina polymorpha</name>
    <dbReference type="NCBI Taxonomy" id="2211140"/>
    <lineage>
        <taxon>Bacteria</taxon>
        <taxon>Pseudomonadati</taxon>
        <taxon>Acidobacteriota</taxon>
        <taxon>Terriglobia</taxon>
        <taxon>Terriglobales</taxon>
        <taxon>Acidobacteriaceae</taxon>
        <taxon>Acidisarcina</taxon>
    </lineage>
</organism>
<dbReference type="InterPro" id="IPR001789">
    <property type="entry name" value="Sig_transdc_resp-reg_receiver"/>
</dbReference>
<evidence type="ECO:0000259" key="5">
    <source>
        <dbReference type="PROSITE" id="PS50043"/>
    </source>
</evidence>
<proteinExistence type="predicted"/>
<gene>
    <name evidence="7" type="ORF">ACPOL_4415</name>
</gene>
<evidence type="ECO:0000256" key="2">
    <source>
        <dbReference type="ARBA" id="ARBA00023125"/>
    </source>
</evidence>
<feature type="domain" description="Response regulatory" evidence="6">
    <location>
        <begin position="23"/>
        <end position="139"/>
    </location>
</feature>
<feature type="domain" description="HTH luxR-type" evidence="5">
    <location>
        <begin position="167"/>
        <end position="232"/>
    </location>
</feature>
<dbReference type="PANTHER" id="PTHR43214">
    <property type="entry name" value="TWO-COMPONENT RESPONSE REGULATOR"/>
    <property type="match status" value="1"/>
</dbReference>
<dbReference type="InterPro" id="IPR011006">
    <property type="entry name" value="CheY-like_superfamily"/>
</dbReference>
<evidence type="ECO:0000313" key="8">
    <source>
        <dbReference type="Proteomes" id="UP000253606"/>
    </source>
</evidence>
<dbReference type="PROSITE" id="PS50043">
    <property type="entry name" value="HTH_LUXR_2"/>
    <property type="match status" value="1"/>
</dbReference>
<keyword evidence="8" id="KW-1185">Reference proteome</keyword>
<dbReference type="EMBL" id="CP030840">
    <property type="protein sequence ID" value="AXC13688.1"/>
    <property type="molecule type" value="Genomic_DNA"/>
</dbReference>
<dbReference type="PANTHER" id="PTHR43214:SF41">
    <property type="entry name" value="NITRATE_NITRITE RESPONSE REGULATOR PROTEIN NARP"/>
    <property type="match status" value="1"/>
</dbReference>
<dbReference type="Gene3D" id="1.10.10.10">
    <property type="entry name" value="Winged helix-like DNA-binding domain superfamily/Winged helix DNA-binding domain"/>
    <property type="match status" value="1"/>
</dbReference>